<dbReference type="CDD" id="cd15831">
    <property type="entry name" value="BTAD"/>
    <property type="match status" value="1"/>
</dbReference>
<evidence type="ECO:0000256" key="7">
    <source>
        <dbReference type="SAM" id="MobiDB-lite"/>
    </source>
</evidence>
<evidence type="ECO:0000256" key="4">
    <source>
        <dbReference type="ARBA" id="ARBA00023125"/>
    </source>
</evidence>
<dbReference type="InterPro" id="IPR002182">
    <property type="entry name" value="NB-ARC"/>
</dbReference>
<dbReference type="SUPFAM" id="SSF52540">
    <property type="entry name" value="P-loop containing nucleoside triphosphate hydrolases"/>
    <property type="match status" value="1"/>
</dbReference>
<evidence type="ECO:0000256" key="5">
    <source>
        <dbReference type="ARBA" id="ARBA00023163"/>
    </source>
</evidence>
<gene>
    <name evidence="9" type="ORF">EEJ42_18720</name>
</gene>
<keyword evidence="2" id="KW-0902">Two-component regulatory system</keyword>
<dbReference type="PANTHER" id="PTHR35807">
    <property type="entry name" value="TRANSCRIPTIONAL REGULATOR REDD-RELATED"/>
    <property type="match status" value="1"/>
</dbReference>
<proteinExistence type="inferred from homology"/>
<protein>
    <recommendedName>
        <fullName evidence="8">OmpR/PhoB-type domain-containing protein</fullName>
    </recommendedName>
</protein>
<evidence type="ECO:0000256" key="3">
    <source>
        <dbReference type="ARBA" id="ARBA00023015"/>
    </source>
</evidence>
<comment type="similarity">
    <text evidence="1">Belongs to the AfsR/DnrI/RedD regulatory family.</text>
</comment>
<dbReference type="GO" id="GO:0043531">
    <property type="term" value="F:ADP binding"/>
    <property type="evidence" value="ECO:0007669"/>
    <property type="project" value="InterPro"/>
</dbReference>
<dbReference type="Gene3D" id="1.25.40.10">
    <property type="entry name" value="Tetratricopeptide repeat domain"/>
    <property type="match status" value="2"/>
</dbReference>
<dbReference type="GO" id="GO:0003677">
    <property type="term" value="F:DNA binding"/>
    <property type="evidence" value="ECO:0007669"/>
    <property type="project" value="UniProtKB-UniRule"/>
</dbReference>
<feature type="compositionally biased region" description="Low complexity" evidence="7">
    <location>
        <begin position="271"/>
        <end position="288"/>
    </location>
</feature>
<dbReference type="InterPro" id="IPR019734">
    <property type="entry name" value="TPR_rpt"/>
</dbReference>
<dbReference type="SMART" id="SM01043">
    <property type="entry name" value="BTAD"/>
    <property type="match status" value="1"/>
</dbReference>
<feature type="region of interest" description="Disordered" evidence="7">
    <location>
        <begin position="257"/>
        <end position="291"/>
    </location>
</feature>
<dbReference type="GO" id="GO:0006355">
    <property type="term" value="P:regulation of DNA-templated transcription"/>
    <property type="evidence" value="ECO:0007669"/>
    <property type="project" value="InterPro"/>
</dbReference>
<dbReference type="Proteomes" id="UP000275401">
    <property type="component" value="Unassembled WGS sequence"/>
</dbReference>
<feature type="region of interest" description="Disordered" evidence="7">
    <location>
        <begin position="312"/>
        <end position="331"/>
    </location>
</feature>
<dbReference type="InterPro" id="IPR016032">
    <property type="entry name" value="Sig_transdc_resp-reg_C-effctor"/>
</dbReference>
<evidence type="ECO:0000259" key="8">
    <source>
        <dbReference type="PROSITE" id="PS51755"/>
    </source>
</evidence>
<evidence type="ECO:0000313" key="10">
    <source>
        <dbReference type="Proteomes" id="UP000275401"/>
    </source>
</evidence>
<evidence type="ECO:0000256" key="6">
    <source>
        <dbReference type="PROSITE-ProRule" id="PRU01091"/>
    </source>
</evidence>
<dbReference type="Pfam" id="PF13424">
    <property type="entry name" value="TPR_12"/>
    <property type="match status" value="2"/>
</dbReference>
<keyword evidence="5" id="KW-0804">Transcription</keyword>
<dbReference type="InterPro" id="IPR011990">
    <property type="entry name" value="TPR-like_helical_dom_sf"/>
</dbReference>
<keyword evidence="3" id="KW-0805">Transcription regulation</keyword>
<dbReference type="PROSITE" id="PS51755">
    <property type="entry name" value="OMPR_PHOB"/>
    <property type="match status" value="1"/>
</dbReference>
<dbReference type="InterPro" id="IPR036388">
    <property type="entry name" value="WH-like_DNA-bd_sf"/>
</dbReference>
<dbReference type="InterPro" id="IPR027417">
    <property type="entry name" value="P-loop_NTPase"/>
</dbReference>
<keyword evidence="4 6" id="KW-0238">DNA-binding</keyword>
<evidence type="ECO:0000256" key="1">
    <source>
        <dbReference type="ARBA" id="ARBA00005820"/>
    </source>
</evidence>
<feature type="DNA-binding region" description="OmpR/PhoB-type" evidence="6">
    <location>
        <begin position="1"/>
        <end position="93"/>
    </location>
</feature>
<dbReference type="InterPro" id="IPR051677">
    <property type="entry name" value="AfsR-DnrI-RedD_regulator"/>
</dbReference>
<dbReference type="SMART" id="SM00028">
    <property type="entry name" value="TPR"/>
    <property type="match status" value="4"/>
</dbReference>
<evidence type="ECO:0000313" key="9">
    <source>
        <dbReference type="EMBL" id="RNG23299.1"/>
    </source>
</evidence>
<reference evidence="9 10" key="1">
    <citation type="submission" date="2018-11" db="EMBL/GenBank/DDBJ databases">
        <title>The Potential of Streptomyces as Biocontrol Agents against the Tomato grey mould, Botrytis cinerea (Gray mold) Frontiers in Microbiology.</title>
        <authorList>
            <person name="Li D."/>
        </authorList>
    </citation>
    <scope>NUCLEOTIDE SEQUENCE [LARGE SCALE GENOMIC DNA]</scope>
    <source>
        <strain evidence="9 10">NEAU-LD23</strain>
    </source>
</reference>
<dbReference type="Gene3D" id="3.40.50.300">
    <property type="entry name" value="P-loop containing nucleotide triphosphate hydrolases"/>
    <property type="match status" value="1"/>
</dbReference>
<dbReference type="SMART" id="SM00862">
    <property type="entry name" value="Trans_reg_C"/>
    <property type="match status" value="1"/>
</dbReference>
<dbReference type="GO" id="GO:0000160">
    <property type="term" value="P:phosphorelay signal transduction system"/>
    <property type="evidence" value="ECO:0007669"/>
    <property type="project" value="UniProtKB-KW"/>
</dbReference>
<dbReference type="InterPro" id="IPR005158">
    <property type="entry name" value="BTAD"/>
</dbReference>
<dbReference type="InterPro" id="IPR001867">
    <property type="entry name" value="OmpR/PhoB-type_DNA-bd"/>
</dbReference>
<organism evidence="9 10">
    <name type="scientific">Streptomyces botrytidirepellens</name>
    <dbReference type="NCBI Taxonomy" id="2486417"/>
    <lineage>
        <taxon>Bacteria</taxon>
        <taxon>Bacillati</taxon>
        <taxon>Actinomycetota</taxon>
        <taxon>Actinomycetes</taxon>
        <taxon>Kitasatosporales</taxon>
        <taxon>Streptomycetaceae</taxon>
        <taxon>Streptomyces</taxon>
    </lineage>
</organism>
<dbReference type="AlphaFoldDB" id="A0A3M8W3T0"/>
<dbReference type="SUPFAM" id="SSF46894">
    <property type="entry name" value="C-terminal effector domain of the bipartite response regulators"/>
    <property type="match status" value="1"/>
</dbReference>
<dbReference type="Pfam" id="PF00931">
    <property type="entry name" value="NB-ARC"/>
    <property type="match status" value="1"/>
</dbReference>
<dbReference type="PRINTS" id="PR00364">
    <property type="entry name" value="DISEASERSIST"/>
</dbReference>
<name>A0A3M8W3T0_9ACTN</name>
<evidence type="ECO:0000256" key="2">
    <source>
        <dbReference type="ARBA" id="ARBA00023012"/>
    </source>
</evidence>
<dbReference type="EMBL" id="RIBZ01000241">
    <property type="protein sequence ID" value="RNG23299.1"/>
    <property type="molecule type" value="Genomic_DNA"/>
</dbReference>
<dbReference type="PANTHER" id="PTHR35807:SF1">
    <property type="entry name" value="TRANSCRIPTIONAL REGULATOR REDD"/>
    <property type="match status" value="1"/>
</dbReference>
<dbReference type="Pfam" id="PF03704">
    <property type="entry name" value="BTAD"/>
    <property type="match status" value="1"/>
</dbReference>
<comment type="caution">
    <text evidence="9">The sequence shown here is derived from an EMBL/GenBank/DDBJ whole genome shotgun (WGS) entry which is preliminary data.</text>
</comment>
<dbReference type="Gene3D" id="1.10.10.10">
    <property type="entry name" value="Winged helix-like DNA-binding domain superfamily/Winged helix DNA-binding domain"/>
    <property type="match status" value="1"/>
</dbReference>
<accession>A0A3M8W3T0</accession>
<dbReference type="RefSeq" id="WP_123101060.1">
    <property type="nucleotide sequence ID" value="NZ_RIBZ01000241.1"/>
</dbReference>
<keyword evidence="10" id="KW-1185">Reference proteome</keyword>
<dbReference type="Pfam" id="PF00486">
    <property type="entry name" value="Trans_reg_C"/>
    <property type="match status" value="1"/>
</dbReference>
<feature type="domain" description="OmpR/PhoB-type" evidence="8">
    <location>
        <begin position="1"/>
        <end position="93"/>
    </location>
</feature>
<dbReference type="SUPFAM" id="SSF48452">
    <property type="entry name" value="TPR-like"/>
    <property type="match status" value="2"/>
</dbReference>
<sequence>MRYRVLGALELWDGGQWTSLGPAKWRMLLAVLLCHANRTVPAERLLDELWGEGRAPQSAAKLLQTYVSRLRQTLGDASGGALITDKQGYKAHGYRLVVEAADFDAHRFEQLVEEGRRGLDREAESPSPARAAERLREALAMWRGTPFADVPPTPSVEAETTRLGELRLQAVDARIDADLRCGRHADVLGELEALTAEHPYREGLRGRLMLALYRSGRQADALAAYRDLHRLLAEDLGVEPIPPLQRLQQRILTADASLLEPPAPRKEERPAAPAARPAARGPRQLPPASQAFTGRHGEVAVIQALLDQSEQIDQNDQRDQNDDNAESGSGRPVVIAAIDGTGGVGKSTLAIHAAHQLAERFPDGQLYVDLHGTTAGLSALEPAEVLGRFLRALGVDGSSVPGDADEASAQFRSLVAGRRLLVILDNAASVDQVRPLLPAGPDCAALVTSREMLTTLEGATHLHLDVLPHDQAVALLERIVGVERVRAERAQAEEITRLCGRLPLALRIAGARLAARPAWPLRTLVAKLTDARGRLDELRFGDLAVRTSFEVSYDAFRLGGRSDDADAVRAFRLLSTVPGQDVSLPVAAALLDHPADRTENALERLVDAQLLESPDSDRYHMHDLLRLFASERAEQEEPEAAPAAALERAMSAYVATTQRAVTLLDPQRPWPRHPVEGAVVPLRDHTEAEAWLKAEAGNLLAAVAHAVTQSDALARLGIRLAQALQWFLYPRAHAQDLQTVNELAIGAARRLGDLESQAWALDHLAGAHWLQHSYEAMRATLESALEIWRAIGHQRGEQRSLCNLADALSELGLFEEAIGVQRRQLALARDTGDLAAEVIGLGNLGRAHRGLGRSEEALTCFKESLEHARRTGDVHHQGFAMYEIGITYMEQGKFPEGRAHLDEALPVWQRPGTYESWRGHTWSGLFPACMTLQIGPGPH</sequence>